<accession>A0ABS6XBM4</accession>
<dbReference type="InterPro" id="IPR021458">
    <property type="entry name" value="Rv0495c"/>
</dbReference>
<dbReference type="RefSeq" id="WP_199109856.1">
    <property type="nucleotide sequence ID" value="NZ_JAHWXQ010000002.1"/>
</dbReference>
<dbReference type="EMBL" id="JAHWXQ010000002">
    <property type="protein sequence ID" value="MBW3365359.1"/>
    <property type="molecule type" value="Genomic_DNA"/>
</dbReference>
<name>A0ABS6XBM4_9BACT</name>
<evidence type="ECO:0000313" key="3">
    <source>
        <dbReference type="Proteomes" id="UP000774935"/>
    </source>
</evidence>
<dbReference type="Proteomes" id="UP000774935">
    <property type="component" value="Unassembled WGS sequence"/>
</dbReference>
<protein>
    <submittedName>
        <fullName evidence="2">DUF3109 family protein</fullName>
    </submittedName>
</protein>
<gene>
    <name evidence="2" type="ORF">KYK27_09910</name>
</gene>
<evidence type="ECO:0000256" key="1">
    <source>
        <dbReference type="ARBA" id="ARBA00093770"/>
    </source>
</evidence>
<reference evidence="2 3" key="1">
    <citation type="submission" date="2021-07" db="EMBL/GenBank/DDBJ databases">
        <authorList>
            <person name="Kim M.K."/>
        </authorList>
    </citation>
    <scope>NUCLEOTIDE SEQUENCE [LARGE SCALE GENOMIC DNA]</scope>
    <source>
        <strain evidence="2 3">HLY7-15</strain>
    </source>
</reference>
<comment type="caution">
    <text evidence="2">The sequence shown here is derived from an EMBL/GenBank/DDBJ whole genome shotgun (WGS) entry which is preliminary data.</text>
</comment>
<evidence type="ECO:0000313" key="2">
    <source>
        <dbReference type="EMBL" id="MBW3365359.1"/>
    </source>
</evidence>
<comment type="similarity">
    <text evidence="1">Belongs to the Rv0495c family.</text>
</comment>
<dbReference type="Pfam" id="PF11307">
    <property type="entry name" value="DUF3109"/>
    <property type="match status" value="1"/>
</dbReference>
<proteinExistence type="inferred from homology"/>
<organism evidence="2 3">
    <name type="scientific">Pontibacter populi</name>
    <dbReference type="NCBI Taxonomy" id="890055"/>
    <lineage>
        <taxon>Bacteria</taxon>
        <taxon>Pseudomonadati</taxon>
        <taxon>Bacteroidota</taxon>
        <taxon>Cytophagia</taxon>
        <taxon>Cytophagales</taxon>
        <taxon>Hymenobacteraceae</taxon>
        <taxon>Pontibacter</taxon>
    </lineage>
</organism>
<keyword evidence="3" id="KW-1185">Reference proteome</keyword>
<sequence>MIVLQNTVISDDIRDNSFVCNLEKCKGACCVEGDLGAPLEESELAILEESYEHIKPYMTGAGKLAVEEQGLYIKDFEGDYSTPTIENRECAYALYDDKGILKCAIEQAYYDGKISWKKPISCHLYPIRVTKYDDFEALNYDRWSICAAACNFGQDLGVRVYQFLKEPLIRKYGESWYNELTQLMEEEPEKV</sequence>